<dbReference type="InterPro" id="IPR036415">
    <property type="entry name" value="Lamin_tail_dom_sf"/>
</dbReference>
<sequence>MRRAFFILLALCLGGLAFFYYINYAGAYAVFLDASEEQIEPASVSSTDKAIEITEEQFLFLPEIMAPSSSVLSSSSSLSIDADSASSTSFFVSSSPVCQTDKIKLNEMVSSPVEDNEWVELYSLATTSLDLSGWQICDATGKSCKSIIGMIDAQSWLVIDLQTNRYLNNDQDSVILLDACGQIVDQLDYGQEIKAPNQGESLIRFKDGQDAGQVEDWLVTDNISKGAINIAPSQPAVKDQEDNDVLSDLIPDTSNQPIVAENILSAVQESSAPEAFDYQQKIILTKIFPDPAGSDLTGEYIAIKNVSSSSLDMAGLKLSDVGKSFALFGLIEAGQEIIWSRASTSLALNNTTAETISLTDLSDNIIDQIGYSQAGEGRVLQRNHALEWEWVDDQAGAKQAIGASVIDDGQMLESVIDDEYEAETSASSTAEDGIKKEKMTIEQARASGLKKKLTVRGVVSVLPNVFSSQYLYILDETGGIQIYNYKKEFPVLAVGNYVEITGEIAQSGNMIRIKTAGKNDIQVLAPRVDIKPMVLAINEIGEDSLGGFVGIRGMITSLKSNYMYVDDGEAEITVYFKANAKIDKKTLLVGQSVVISGIVEKNKTEIQLWPRSQADIQVVVAPVEALFASSTNPLNITATGTPNSSLQTTEKYLALTAGGLSTVVLGWLVRARGVLLWNGTKKVGMAIAGLIRKG</sequence>
<dbReference type="EMBL" id="PFBX01000045">
    <property type="protein sequence ID" value="PIT87236.1"/>
    <property type="molecule type" value="Genomic_DNA"/>
</dbReference>
<dbReference type="AlphaFoldDB" id="A0A2M6W363"/>
<reference evidence="3" key="1">
    <citation type="submission" date="2017-09" db="EMBL/GenBank/DDBJ databases">
        <title>Depth-based differentiation of microbial function through sediment-hosted aquifers and enrichment of novel symbionts in the deep terrestrial subsurface.</title>
        <authorList>
            <person name="Probst A.J."/>
            <person name="Ladd B."/>
            <person name="Jarett J.K."/>
            <person name="Geller-Mcgrath D.E."/>
            <person name="Sieber C.M.K."/>
            <person name="Emerson J.B."/>
            <person name="Anantharaman K."/>
            <person name="Thomas B.C."/>
            <person name="Malmstrom R."/>
            <person name="Stieglmeier M."/>
            <person name="Klingl A."/>
            <person name="Woyke T."/>
            <person name="Ryan C.M."/>
            <person name="Banfield J.F."/>
        </authorList>
    </citation>
    <scope>NUCLEOTIDE SEQUENCE [LARGE SCALE GENOMIC DNA]</scope>
</reference>
<dbReference type="Pfam" id="PF00932">
    <property type="entry name" value="LTD"/>
    <property type="match status" value="2"/>
</dbReference>
<evidence type="ECO:0000259" key="1">
    <source>
        <dbReference type="Pfam" id="PF00932"/>
    </source>
</evidence>
<proteinExistence type="predicted"/>
<feature type="domain" description="LTD" evidence="1">
    <location>
        <begin position="280"/>
        <end position="372"/>
    </location>
</feature>
<dbReference type="InterPro" id="IPR001322">
    <property type="entry name" value="Lamin_tail_dom"/>
</dbReference>
<accession>A0A2M6W363</accession>
<comment type="caution">
    <text evidence="2">The sequence shown here is derived from an EMBL/GenBank/DDBJ whole genome shotgun (WGS) entry which is preliminary data.</text>
</comment>
<organism evidence="2 3">
    <name type="scientific">Candidatus Magasanikbacteria bacterium CG10_big_fil_rev_8_21_14_0_10_40_10</name>
    <dbReference type="NCBI Taxonomy" id="1974648"/>
    <lineage>
        <taxon>Bacteria</taxon>
        <taxon>Candidatus Magasanikiibacteriota</taxon>
    </lineage>
</organism>
<protein>
    <recommendedName>
        <fullName evidence="1">LTD domain-containing protein</fullName>
    </recommendedName>
</protein>
<evidence type="ECO:0000313" key="3">
    <source>
        <dbReference type="Proteomes" id="UP000231183"/>
    </source>
</evidence>
<dbReference type="SUPFAM" id="SSF74853">
    <property type="entry name" value="Lamin A/C globular tail domain"/>
    <property type="match status" value="1"/>
</dbReference>
<name>A0A2M6W363_9BACT</name>
<gene>
    <name evidence="2" type="ORF">COU31_04020</name>
</gene>
<feature type="domain" description="LTD" evidence="1">
    <location>
        <begin position="100"/>
        <end position="190"/>
    </location>
</feature>
<dbReference type="Proteomes" id="UP000231183">
    <property type="component" value="Unassembled WGS sequence"/>
</dbReference>
<evidence type="ECO:0000313" key="2">
    <source>
        <dbReference type="EMBL" id="PIT87236.1"/>
    </source>
</evidence>